<keyword evidence="1" id="KW-1133">Transmembrane helix</keyword>
<organism evidence="2 3">
    <name type="scientific">Gymnopus androsaceus JB14</name>
    <dbReference type="NCBI Taxonomy" id="1447944"/>
    <lineage>
        <taxon>Eukaryota</taxon>
        <taxon>Fungi</taxon>
        <taxon>Dikarya</taxon>
        <taxon>Basidiomycota</taxon>
        <taxon>Agaricomycotina</taxon>
        <taxon>Agaricomycetes</taxon>
        <taxon>Agaricomycetidae</taxon>
        <taxon>Agaricales</taxon>
        <taxon>Marasmiineae</taxon>
        <taxon>Omphalotaceae</taxon>
        <taxon>Gymnopus</taxon>
    </lineage>
</organism>
<evidence type="ECO:0000256" key="1">
    <source>
        <dbReference type="SAM" id="Phobius"/>
    </source>
</evidence>
<name>A0A6A4H2U2_9AGAR</name>
<protein>
    <submittedName>
        <fullName evidence="2">Uncharacterized protein</fullName>
    </submittedName>
</protein>
<proteinExistence type="predicted"/>
<evidence type="ECO:0000313" key="2">
    <source>
        <dbReference type="EMBL" id="KAE9392512.1"/>
    </source>
</evidence>
<dbReference type="EMBL" id="ML769594">
    <property type="protein sequence ID" value="KAE9392512.1"/>
    <property type="molecule type" value="Genomic_DNA"/>
</dbReference>
<dbReference type="Proteomes" id="UP000799118">
    <property type="component" value="Unassembled WGS sequence"/>
</dbReference>
<keyword evidence="1" id="KW-0812">Transmembrane</keyword>
<gene>
    <name evidence="2" type="ORF">BT96DRAFT_273411</name>
</gene>
<keyword evidence="3" id="KW-1185">Reference proteome</keyword>
<accession>A0A6A4H2U2</accession>
<dbReference type="AlphaFoldDB" id="A0A6A4H2U2"/>
<sequence length="82" mass="9722">MSTPGVPLSVVRSARFSTFYGKSVYEHITIEQDRDRNRPGFMWRIEKMNLAVSRKCYFRARTFCSSFFLFVFLLSFPKGPRR</sequence>
<feature type="transmembrane region" description="Helical" evidence="1">
    <location>
        <begin position="58"/>
        <end position="76"/>
    </location>
</feature>
<keyword evidence="1" id="KW-0472">Membrane</keyword>
<evidence type="ECO:0000313" key="3">
    <source>
        <dbReference type="Proteomes" id="UP000799118"/>
    </source>
</evidence>
<reference evidence="2" key="1">
    <citation type="journal article" date="2019" name="Environ. Microbiol.">
        <title>Fungal ecological strategies reflected in gene transcription - a case study of two litter decomposers.</title>
        <authorList>
            <person name="Barbi F."/>
            <person name="Kohler A."/>
            <person name="Barry K."/>
            <person name="Baskaran P."/>
            <person name="Daum C."/>
            <person name="Fauchery L."/>
            <person name="Ihrmark K."/>
            <person name="Kuo A."/>
            <person name="LaButti K."/>
            <person name="Lipzen A."/>
            <person name="Morin E."/>
            <person name="Grigoriev I.V."/>
            <person name="Henrissat B."/>
            <person name="Lindahl B."/>
            <person name="Martin F."/>
        </authorList>
    </citation>
    <scope>NUCLEOTIDE SEQUENCE</scope>
    <source>
        <strain evidence="2">JB14</strain>
    </source>
</reference>